<reference evidence="3" key="1">
    <citation type="submission" date="2022-11" db="UniProtKB">
        <authorList>
            <consortium name="WormBaseParasite"/>
        </authorList>
    </citation>
    <scope>IDENTIFICATION</scope>
</reference>
<name>A0A914CV72_9BILA</name>
<protein>
    <submittedName>
        <fullName evidence="3">Uncharacterized protein</fullName>
    </submittedName>
</protein>
<feature type="signal peptide" evidence="1">
    <location>
        <begin position="1"/>
        <end position="19"/>
    </location>
</feature>
<dbReference type="AlphaFoldDB" id="A0A914CV72"/>
<sequence>MSKVILSLCLLTAVILVACIDTGEFDSDNMTTVGASRGLRIKRDLFCWDDMVAHCCTKKNYCKGAGCRSLMCSICC</sequence>
<dbReference type="Proteomes" id="UP000887540">
    <property type="component" value="Unplaced"/>
</dbReference>
<dbReference type="PROSITE" id="PS51257">
    <property type="entry name" value="PROKAR_LIPOPROTEIN"/>
    <property type="match status" value="1"/>
</dbReference>
<keyword evidence="2" id="KW-1185">Reference proteome</keyword>
<organism evidence="2 3">
    <name type="scientific">Acrobeloides nanus</name>
    <dbReference type="NCBI Taxonomy" id="290746"/>
    <lineage>
        <taxon>Eukaryota</taxon>
        <taxon>Metazoa</taxon>
        <taxon>Ecdysozoa</taxon>
        <taxon>Nematoda</taxon>
        <taxon>Chromadorea</taxon>
        <taxon>Rhabditida</taxon>
        <taxon>Tylenchina</taxon>
        <taxon>Cephalobomorpha</taxon>
        <taxon>Cephaloboidea</taxon>
        <taxon>Cephalobidae</taxon>
        <taxon>Acrobeloides</taxon>
    </lineage>
</organism>
<accession>A0A914CV72</accession>
<evidence type="ECO:0000313" key="3">
    <source>
        <dbReference type="WBParaSite" id="ACRNAN_scaffold1411.g7657.t1"/>
    </source>
</evidence>
<evidence type="ECO:0000256" key="1">
    <source>
        <dbReference type="SAM" id="SignalP"/>
    </source>
</evidence>
<keyword evidence="1" id="KW-0732">Signal</keyword>
<dbReference type="WBParaSite" id="ACRNAN_scaffold1411.g7657.t1">
    <property type="protein sequence ID" value="ACRNAN_scaffold1411.g7657.t1"/>
    <property type="gene ID" value="ACRNAN_scaffold1411.g7657"/>
</dbReference>
<feature type="chain" id="PRO_5036974389" evidence="1">
    <location>
        <begin position="20"/>
        <end position="76"/>
    </location>
</feature>
<evidence type="ECO:0000313" key="2">
    <source>
        <dbReference type="Proteomes" id="UP000887540"/>
    </source>
</evidence>
<proteinExistence type="predicted"/>